<dbReference type="NCBIfam" id="NF006799">
    <property type="entry name" value="PRK09302.1"/>
    <property type="match status" value="1"/>
</dbReference>
<evidence type="ECO:0000313" key="9">
    <source>
        <dbReference type="EMBL" id="OAN47835.1"/>
    </source>
</evidence>
<dbReference type="InterPro" id="IPR051347">
    <property type="entry name" value="Circadian_clock_KaiC-rel"/>
</dbReference>
<comment type="caution">
    <text evidence="9">The sequence shown here is derived from an EMBL/GenBank/DDBJ whole genome shotgun (WGS) entry which is preliminary data.</text>
</comment>
<organism evidence="9 10">
    <name type="scientific">Chloroflexus islandicus</name>
    <dbReference type="NCBI Taxonomy" id="1707952"/>
    <lineage>
        <taxon>Bacteria</taxon>
        <taxon>Bacillati</taxon>
        <taxon>Chloroflexota</taxon>
        <taxon>Chloroflexia</taxon>
        <taxon>Chloroflexales</taxon>
        <taxon>Chloroflexineae</taxon>
        <taxon>Chloroflexaceae</taxon>
        <taxon>Chloroflexus</taxon>
    </lineage>
</organism>
<sequence length="568" mass="62093">MPAAITNLPKAPTGIRGLDDITGGGLPRGRPTLICGGPGCGKTLLAFETLARGAALYGEPGIFVSFEESPADLRINVANLAIDVADLEQRGLLLIEQISLDQGEVAEVGEYDLEGLFIRLGLLIDRIGAQRIVLDTIETLFSAFGNQNILRGELQRLFRWLRQRGLTAIITAERSGQGLSRFGIEEFVADCVILLDYRITEHVLTRYARIVKYRGSSHGVNEYPFTIGPRGITMLPITSFGLRYPVSAERISSGFPDLDQLLDGGGYYRGSTILVSGPTGSGKTSLGALFVAAACARGEPAIFFAFEESADQIARNLRSIGIDLQPWRDRGLLQIISSRPSLAGLETHLITLLEVVEQSGARAVVIDPITGFHTISRPVDITTMLFRLFDGLKSLGVTTLATSLTNAGADPAQSEVNISSLVDTWIVLRNHEANGERNRSLLVLKSRGMRHSNQVRELVMDANGLRLVDIYAAGETVLVGAARIAEQERLRHEYELRERETIQRQRRYALQQRLLSLQIEALQAELAALTDEMNADAALSEARAQAQIQSRLATSRYRDSTQEGSDGR</sequence>
<dbReference type="Gene3D" id="3.40.50.300">
    <property type="entry name" value="P-loop containing nucleotide triphosphate hydrolases"/>
    <property type="match status" value="2"/>
</dbReference>
<dbReference type="PANTHER" id="PTHR42926">
    <property type="match status" value="1"/>
</dbReference>
<dbReference type="EMBL" id="LWQS01000034">
    <property type="protein sequence ID" value="OAN47835.1"/>
    <property type="molecule type" value="Genomic_DNA"/>
</dbReference>
<keyword evidence="2" id="KW-0597">Phosphoprotein</keyword>
<keyword evidence="6" id="KW-0378">Hydrolase</keyword>
<evidence type="ECO:0000256" key="4">
    <source>
        <dbReference type="ARBA" id="ARBA00022737"/>
    </source>
</evidence>
<evidence type="ECO:0000256" key="2">
    <source>
        <dbReference type="ARBA" id="ARBA00022553"/>
    </source>
</evidence>
<evidence type="ECO:0000313" key="10">
    <source>
        <dbReference type="Proteomes" id="UP000078287"/>
    </source>
</evidence>
<dbReference type="PANTHER" id="PTHR42926:SF1">
    <property type="entry name" value="CIRCADIAN CLOCK OSCILLATOR PROTEIN KAIC 1"/>
    <property type="match status" value="1"/>
</dbReference>
<protein>
    <recommendedName>
        <fullName evidence="1">non-specific serine/threonine protein kinase</fullName>
        <ecNumber evidence="1">2.7.11.1</ecNumber>
    </recommendedName>
</protein>
<keyword evidence="4" id="KW-0677">Repeat</keyword>
<dbReference type="SUPFAM" id="SSF52540">
    <property type="entry name" value="P-loop containing nucleoside triphosphate hydrolases"/>
    <property type="match status" value="2"/>
</dbReference>
<evidence type="ECO:0000256" key="7">
    <source>
        <dbReference type="SAM" id="Coils"/>
    </source>
</evidence>
<keyword evidence="3" id="KW-0808">Transferase</keyword>
<dbReference type="GO" id="GO:0004674">
    <property type="term" value="F:protein serine/threonine kinase activity"/>
    <property type="evidence" value="ECO:0007669"/>
    <property type="project" value="UniProtKB-EC"/>
</dbReference>
<accession>A0A178MIE1</accession>
<keyword evidence="7" id="KW-0175">Coiled coil</keyword>
<dbReference type="AlphaFoldDB" id="A0A178MIE1"/>
<gene>
    <name evidence="9" type="ORF">A6A03_09120</name>
</gene>
<dbReference type="PROSITE" id="PS51146">
    <property type="entry name" value="KAIC"/>
    <property type="match status" value="2"/>
</dbReference>
<dbReference type="SMART" id="SM00382">
    <property type="entry name" value="AAA"/>
    <property type="match status" value="2"/>
</dbReference>
<dbReference type="InterPro" id="IPR003593">
    <property type="entry name" value="AAA+_ATPase"/>
</dbReference>
<evidence type="ECO:0000256" key="6">
    <source>
        <dbReference type="ARBA" id="ARBA00022801"/>
    </source>
</evidence>
<dbReference type="STRING" id="1707952.A6A03_09120"/>
<feature type="coiled-coil region" evidence="7">
    <location>
        <begin position="512"/>
        <end position="539"/>
    </location>
</feature>
<dbReference type="GO" id="GO:0016787">
    <property type="term" value="F:hydrolase activity"/>
    <property type="evidence" value="ECO:0007669"/>
    <property type="project" value="UniProtKB-KW"/>
</dbReference>
<dbReference type="GO" id="GO:0005524">
    <property type="term" value="F:ATP binding"/>
    <property type="evidence" value="ECO:0007669"/>
    <property type="project" value="InterPro"/>
</dbReference>
<reference evidence="9 10" key="1">
    <citation type="submission" date="2016-04" db="EMBL/GenBank/DDBJ databases">
        <title>Chloroflexus islandicus sp. nov., a thermophilic filamentous anoxygenic phototrophic bacterium from geyser Strokkur (Iceland).</title>
        <authorList>
            <person name="Gaisin V.A."/>
            <person name="Kalashnikov A.M."/>
            <person name="Sukhacheva M.V."/>
            <person name="Grouzdev D.S."/>
            <person name="Ivanov T.M."/>
            <person name="Kuznetsov B."/>
            <person name="Gorlenko V.M."/>
        </authorList>
    </citation>
    <scope>NUCLEOTIDE SEQUENCE [LARGE SCALE GENOMIC DNA]</scope>
    <source>
        <strain evidence="10">isl-2</strain>
    </source>
</reference>
<keyword evidence="10" id="KW-1185">Reference proteome</keyword>
<keyword evidence="5" id="KW-0418">Kinase</keyword>
<feature type="domain" description="KaiC" evidence="8">
    <location>
        <begin position="249"/>
        <end position="481"/>
    </location>
</feature>
<dbReference type="InterPro" id="IPR010624">
    <property type="entry name" value="KaiC_dom"/>
</dbReference>
<evidence type="ECO:0000256" key="1">
    <source>
        <dbReference type="ARBA" id="ARBA00012513"/>
    </source>
</evidence>
<evidence type="ECO:0000256" key="3">
    <source>
        <dbReference type="ARBA" id="ARBA00022679"/>
    </source>
</evidence>
<dbReference type="PIRSF" id="PIRSF039117">
    <property type="entry name" value="KaiC"/>
    <property type="match status" value="1"/>
</dbReference>
<evidence type="ECO:0000259" key="8">
    <source>
        <dbReference type="PROSITE" id="PS51146"/>
    </source>
</evidence>
<dbReference type="Pfam" id="PF06745">
    <property type="entry name" value="ATPase"/>
    <property type="match status" value="2"/>
</dbReference>
<name>A0A178MIE1_9CHLR</name>
<dbReference type="Proteomes" id="UP000078287">
    <property type="component" value="Unassembled WGS sequence"/>
</dbReference>
<dbReference type="InterPro" id="IPR027417">
    <property type="entry name" value="P-loop_NTPase"/>
</dbReference>
<dbReference type="EC" id="2.7.11.1" evidence="1"/>
<proteinExistence type="predicted"/>
<dbReference type="InterPro" id="IPR030665">
    <property type="entry name" value="KaiC"/>
</dbReference>
<evidence type="ECO:0000256" key="5">
    <source>
        <dbReference type="ARBA" id="ARBA00022777"/>
    </source>
</evidence>
<dbReference type="PRINTS" id="PR01874">
    <property type="entry name" value="DNAREPAIRADA"/>
</dbReference>
<feature type="domain" description="KaiC" evidence="8">
    <location>
        <begin position="9"/>
        <end position="248"/>
    </location>
</feature>
<dbReference type="InterPro" id="IPR014774">
    <property type="entry name" value="KaiC-like_dom"/>
</dbReference>